<evidence type="ECO:0000256" key="4">
    <source>
        <dbReference type="ARBA" id="ARBA00022692"/>
    </source>
</evidence>
<keyword evidence="4 7" id="KW-0812">Transmembrane</keyword>
<dbReference type="Proteomes" id="UP001597233">
    <property type="component" value="Unassembled WGS sequence"/>
</dbReference>
<dbReference type="PANTHER" id="PTHR42810">
    <property type="entry name" value="PURINE PERMEASE C1399.01C-RELATED"/>
    <property type="match status" value="1"/>
</dbReference>
<feature type="transmembrane region" description="Helical" evidence="7">
    <location>
        <begin position="233"/>
        <end position="253"/>
    </location>
</feature>
<feature type="transmembrane region" description="Helical" evidence="7">
    <location>
        <begin position="56"/>
        <end position="76"/>
    </location>
</feature>
<dbReference type="NCBIfam" id="NF037981">
    <property type="entry name" value="NCS2_1"/>
    <property type="match status" value="1"/>
</dbReference>
<dbReference type="Pfam" id="PF00860">
    <property type="entry name" value="Xan_ur_permease"/>
    <property type="match status" value="1"/>
</dbReference>
<accession>A0ABW4RJ53</accession>
<feature type="transmembrane region" description="Helical" evidence="7">
    <location>
        <begin position="142"/>
        <end position="164"/>
    </location>
</feature>
<evidence type="ECO:0000256" key="5">
    <source>
        <dbReference type="ARBA" id="ARBA00022989"/>
    </source>
</evidence>
<dbReference type="PANTHER" id="PTHR42810:SF2">
    <property type="entry name" value="PURINE PERMEASE C1399.01C-RELATED"/>
    <property type="match status" value="1"/>
</dbReference>
<comment type="caution">
    <text evidence="8">The sequence shown here is derived from an EMBL/GenBank/DDBJ whole genome shotgun (WGS) entry which is preliminary data.</text>
</comment>
<keyword evidence="9" id="KW-1185">Reference proteome</keyword>
<evidence type="ECO:0000256" key="2">
    <source>
        <dbReference type="ARBA" id="ARBA00008821"/>
    </source>
</evidence>
<keyword evidence="6 7" id="KW-0472">Membrane</keyword>
<organism evidence="8 9">
    <name type="scientific">Paenibacillus wenxiniae</name>
    <dbReference type="NCBI Taxonomy" id="1636843"/>
    <lineage>
        <taxon>Bacteria</taxon>
        <taxon>Bacillati</taxon>
        <taxon>Bacillota</taxon>
        <taxon>Bacilli</taxon>
        <taxon>Bacillales</taxon>
        <taxon>Paenibacillaceae</taxon>
        <taxon>Paenibacillus</taxon>
    </lineage>
</organism>
<name>A0ABW4RJ53_9BACL</name>
<feature type="transmembrane region" description="Helical" evidence="7">
    <location>
        <begin position="199"/>
        <end position="221"/>
    </location>
</feature>
<evidence type="ECO:0000313" key="8">
    <source>
        <dbReference type="EMBL" id="MFD1885709.1"/>
    </source>
</evidence>
<evidence type="ECO:0000256" key="7">
    <source>
        <dbReference type="SAM" id="Phobius"/>
    </source>
</evidence>
<evidence type="ECO:0000256" key="1">
    <source>
        <dbReference type="ARBA" id="ARBA00004141"/>
    </source>
</evidence>
<evidence type="ECO:0000313" key="9">
    <source>
        <dbReference type="Proteomes" id="UP001597233"/>
    </source>
</evidence>
<feature type="transmembrane region" description="Helical" evidence="7">
    <location>
        <begin position="377"/>
        <end position="395"/>
    </location>
</feature>
<feature type="transmembrane region" description="Helical" evidence="7">
    <location>
        <begin position="349"/>
        <end position="370"/>
    </location>
</feature>
<proteinExistence type="inferred from homology"/>
<dbReference type="EMBL" id="JBHUEH010000014">
    <property type="protein sequence ID" value="MFD1885709.1"/>
    <property type="molecule type" value="Genomic_DNA"/>
</dbReference>
<dbReference type="InterPro" id="IPR006043">
    <property type="entry name" value="NCS2"/>
</dbReference>
<feature type="transmembrane region" description="Helical" evidence="7">
    <location>
        <begin position="88"/>
        <end position="121"/>
    </location>
</feature>
<feature type="transmembrane region" description="Helical" evidence="7">
    <location>
        <begin position="29"/>
        <end position="49"/>
    </location>
</feature>
<protein>
    <submittedName>
        <fullName evidence="8">Uracil-xanthine permease family protein</fullName>
    </submittedName>
</protein>
<feature type="transmembrane region" description="Helical" evidence="7">
    <location>
        <begin position="170"/>
        <end position="192"/>
    </location>
</feature>
<evidence type="ECO:0000256" key="3">
    <source>
        <dbReference type="ARBA" id="ARBA00022448"/>
    </source>
</evidence>
<dbReference type="RefSeq" id="WP_347324665.1">
    <property type="nucleotide sequence ID" value="NZ_JBCGUH010000004.1"/>
</dbReference>
<comment type="similarity">
    <text evidence="2">Belongs to the nucleobase:cation symporter-2 (NCS2) (TC 2.A.40) family.</text>
</comment>
<keyword evidence="5 7" id="KW-1133">Transmembrane helix</keyword>
<evidence type="ECO:0000256" key="6">
    <source>
        <dbReference type="ARBA" id="ARBA00023136"/>
    </source>
</evidence>
<feature type="transmembrane region" description="Helical" evidence="7">
    <location>
        <begin position="415"/>
        <end position="433"/>
    </location>
</feature>
<sequence length="456" mass="48053">MQDTHGEEQVLTVGIEEKLSVGANMTYGLQHLLALTGIFLFPVLIGQALKLDSSVIGYMIQACFLTTGLVTVLQSGRMLKLPVVQGPTAAFFVAVLSAGASVGLGTAFGSMAVAGVIFMLLAIPIRRFGLIGYVNKFISPPIVYGTLLIIIGAQLASIGLKNWFGSADIGINFIASLVTVLCVLVCMVVGGGTILRRGALLWGILVGTVFYSIFGTTDFSAVSSASWFSLPSLFPFGFGVSIPIVILMLLAFLQASAEAVGMYTLLTKWGKQKLSNDRVNRGLFGEFLGCTLGAIFGGLGTTSYPENIGIVRVSGIGSRYVTMTAGILAIVLGLIPKVGMFIASLPGPVLSAASTILFGIIAISGVQMVSKVVWDELNLVVAGASFIISLGTMYLPAELTAKLPLAIQSVVTQPMLVGVVLLIGLNTIVNMWLRPSLERRAQREPLLPEVTTTEVL</sequence>
<comment type="subcellular location">
    <subcellularLocation>
        <location evidence="1">Membrane</location>
        <topology evidence="1">Multi-pass membrane protein</topology>
    </subcellularLocation>
</comment>
<keyword evidence="3" id="KW-0813">Transport</keyword>
<reference evidence="9" key="1">
    <citation type="journal article" date="2019" name="Int. J. Syst. Evol. Microbiol.">
        <title>The Global Catalogue of Microorganisms (GCM) 10K type strain sequencing project: providing services to taxonomists for standard genome sequencing and annotation.</title>
        <authorList>
            <consortium name="The Broad Institute Genomics Platform"/>
            <consortium name="The Broad Institute Genome Sequencing Center for Infectious Disease"/>
            <person name="Wu L."/>
            <person name="Ma J."/>
        </authorList>
    </citation>
    <scope>NUCLEOTIDE SEQUENCE [LARGE SCALE GENOMIC DNA]</scope>
    <source>
        <strain evidence="9">CCUG 54950</strain>
    </source>
</reference>
<feature type="transmembrane region" description="Helical" evidence="7">
    <location>
        <begin position="320"/>
        <end position="343"/>
    </location>
</feature>
<gene>
    <name evidence="8" type="ORF">ACFSC9_09250</name>
</gene>